<sequence>MNTRLINKARALLKDETATVDQLNTIYGRLKVNNDELNKINEELESHIADEEFVQEYSTVVEYEDNATSIMNAVYRILNGAVLVSICRTRVALRKGNKIGCRAIGRRKSAR</sequence>
<accession>A0ACB7T2I5</accession>
<protein>
    <submittedName>
        <fullName evidence="1">Uncharacterized protein</fullName>
    </submittedName>
</protein>
<organism evidence="1 2">
    <name type="scientific">Hyalomma asiaticum</name>
    <name type="common">Tick</name>
    <dbReference type="NCBI Taxonomy" id="266040"/>
    <lineage>
        <taxon>Eukaryota</taxon>
        <taxon>Metazoa</taxon>
        <taxon>Ecdysozoa</taxon>
        <taxon>Arthropoda</taxon>
        <taxon>Chelicerata</taxon>
        <taxon>Arachnida</taxon>
        <taxon>Acari</taxon>
        <taxon>Parasitiformes</taxon>
        <taxon>Ixodida</taxon>
        <taxon>Ixodoidea</taxon>
        <taxon>Ixodidae</taxon>
        <taxon>Hyalomminae</taxon>
        <taxon>Hyalomma</taxon>
    </lineage>
</organism>
<evidence type="ECO:0000313" key="2">
    <source>
        <dbReference type="Proteomes" id="UP000821845"/>
    </source>
</evidence>
<evidence type="ECO:0000313" key="1">
    <source>
        <dbReference type="EMBL" id="KAH6941135.1"/>
    </source>
</evidence>
<name>A0ACB7T2I5_HYAAI</name>
<dbReference type="Proteomes" id="UP000821845">
    <property type="component" value="Chromosome 11"/>
</dbReference>
<proteinExistence type="predicted"/>
<gene>
    <name evidence="1" type="ORF">HPB50_014298</name>
</gene>
<comment type="caution">
    <text evidence="1">The sequence shown here is derived from an EMBL/GenBank/DDBJ whole genome shotgun (WGS) entry which is preliminary data.</text>
</comment>
<dbReference type="EMBL" id="CM023491">
    <property type="protein sequence ID" value="KAH6941135.1"/>
    <property type="molecule type" value="Genomic_DNA"/>
</dbReference>
<keyword evidence="2" id="KW-1185">Reference proteome</keyword>
<reference evidence="1" key="1">
    <citation type="submission" date="2020-05" db="EMBL/GenBank/DDBJ databases">
        <title>Large-scale comparative analyses of tick genomes elucidate their genetic diversity and vector capacities.</title>
        <authorList>
            <person name="Jia N."/>
            <person name="Wang J."/>
            <person name="Shi W."/>
            <person name="Du L."/>
            <person name="Sun Y."/>
            <person name="Zhan W."/>
            <person name="Jiang J."/>
            <person name="Wang Q."/>
            <person name="Zhang B."/>
            <person name="Ji P."/>
            <person name="Sakyi L.B."/>
            <person name="Cui X."/>
            <person name="Yuan T."/>
            <person name="Jiang B."/>
            <person name="Yang W."/>
            <person name="Lam T.T.-Y."/>
            <person name="Chang Q."/>
            <person name="Ding S."/>
            <person name="Wang X."/>
            <person name="Zhu J."/>
            <person name="Ruan X."/>
            <person name="Zhao L."/>
            <person name="Wei J."/>
            <person name="Que T."/>
            <person name="Du C."/>
            <person name="Cheng J."/>
            <person name="Dai P."/>
            <person name="Han X."/>
            <person name="Huang E."/>
            <person name="Gao Y."/>
            <person name="Liu J."/>
            <person name="Shao H."/>
            <person name="Ye R."/>
            <person name="Li L."/>
            <person name="Wei W."/>
            <person name="Wang X."/>
            <person name="Wang C."/>
            <person name="Yang T."/>
            <person name="Huo Q."/>
            <person name="Li W."/>
            <person name="Guo W."/>
            <person name="Chen H."/>
            <person name="Zhou L."/>
            <person name="Ni X."/>
            <person name="Tian J."/>
            <person name="Zhou Y."/>
            <person name="Sheng Y."/>
            <person name="Liu T."/>
            <person name="Pan Y."/>
            <person name="Xia L."/>
            <person name="Li J."/>
            <person name="Zhao F."/>
            <person name="Cao W."/>
        </authorList>
    </citation>
    <scope>NUCLEOTIDE SEQUENCE</scope>
    <source>
        <strain evidence="1">Hyas-2018</strain>
    </source>
</reference>